<evidence type="ECO:0000313" key="1">
    <source>
        <dbReference type="EMBL" id="SFF98296.1"/>
    </source>
</evidence>
<dbReference type="EMBL" id="FOOI01000003">
    <property type="protein sequence ID" value="SFF98296.1"/>
    <property type="molecule type" value="Genomic_DNA"/>
</dbReference>
<sequence length="213" mass="23462">MSWTSLGSDPPEVRPKWGCRSARRLGTIVAVTGEDLQDCVIVSGMPGAGKSTVTGLAARLLPRAARIKADDVNEMVLSGRVWRLGEPVDEARRQGELCDRNLAGLANNYIDFGFTVLLDQLVTDLAELDFLVGLMAPRPVHLVTLAPTVDVCRQRNATRELSERWEFDGYHRLEAGLRRDFGDVGWWLDTSGLTPGATAELIVREAAHRARLK</sequence>
<protein>
    <submittedName>
        <fullName evidence="1">AAA domain-containing protein</fullName>
    </submittedName>
</protein>
<dbReference type="AlphaFoldDB" id="A0A1I2N9W5"/>
<dbReference type="InterPro" id="IPR027417">
    <property type="entry name" value="P-loop_NTPase"/>
</dbReference>
<dbReference type="Gene3D" id="3.40.50.300">
    <property type="entry name" value="P-loop containing nucleotide triphosphate hydrolases"/>
    <property type="match status" value="1"/>
</dbReference>
<dbReference type="SUPFAM" id="SSF52540">
    <property type="entry name" value="P-loop containing nucleoside triphosphate hydrolases"/>
    <property type="match status" value="1"/>
</dbReference>
<name>A0A1I2N9W5_9ACTN</name>
<dbReference type="STRING" id="504797.SAMN05421678_103192"/>
<evidence type="ECO:0000313" key="2">
    <source>
        <dbReference type="Proteomes" id="UP000199052"/>
    </source>
</evidence>
<gene>
    <name evidence="1" type="ORF">SAMN05421678_103192</name>
</gene>
<reference evidence="1 2" key="1">
    <citation type="submission" date="2016-10" db="EMBL/GenBank/DDBJ databases">
        <authorList>
            <person name="de Groot N.N."/>
        </authorList>
    </citation>
    <scope>NUCLEOTIDE SEQUENCE [LARGE SCALE GENOMIC DNA]</scope>
    <source>
        <strain evidence="1 2">CPCC 202808</strain>
    </source>
</reference>
<organism evidence="1 2">
    <name type="scientific">Actinopolymorpha cephalotaxi</name>
    <dbReference type="NCBI Taxonomy" id="504797"/>
    <lineage>
        <taxon>Bacteria</taxon>
        <taxon>Bacillati</taxon>
        <taxon>Actinomycetota</taxon>
        <taxon>Actinomycetes</taxon>
        <taxon>Propionibacteriales</taxon>
        <taxon>Actinopolymorphaceae</taxon>
        <taxon>Actinopolymorpha</taxon>
    </lineage>
</organism>
<dbReference type="Proteomes" id="UP000199052">
    <property type="component" value="Unassembled WGS sequence"/>
</dbReference>
<dbReference type="Pfam" id="PF13671">
    <property type="entry name" value="AAA_33"/>
    <property type="match status" value="1"/>
</dbReference>
<accession>A0A1I2N9W5</accession>
<proteinExistence type="predicted"/>